<dbReference type="GO" id="GO:0005789">
    <property type="term" value="C:endoplasmic reticulum membrane"/>
    <property type="evidence" value="ECO:0007669"/>
    <property type="project" value="UniProtKB-SubCell"/>
</dbReference>
<keyword evidence="24" id="KW-1185">Reference proteome</keyword>
<proteinExistence type="inferred from homology"/>
<evidence type="ECO:0000256" key="12">
    <source>
        <dbReference type="ARBA" id="ARBA00022824"/>
    </source>
</evidence>
<feature type="compositionally biased region" description="Low complexity" evidence="19">
    <location>
        <begin position="90"/>
        <end position="106"/>
    </location>
</feature>
<dbReference type="Pfam" id="PF04389">
    <property type="entry name" value="Peptidase_M28"/>
    <property type="match status" value="1"/>
</dbReference>
<feature type="transmembrane region" description="Helical" evidence="20">
    <location>
        <begin position="512"/>
        <end position="536"/>
    </location>
</feature>
<evidence type="ECO:0000256" key="18">
    <source>
        <dbReference type="ARBA" id="ARBA00031512"/>
    </source>
</evidence>
<feature type="transmembrane region" description="Helical" evidence="20">
    <location>
        <begin position="480"/>
        <end position="505"/>
    </location>
</feature>
<dbReference type="GO" id="GO:0046872">
    <property type="term" value="F:metal ion binding"/>
    <property type="evidence" value="ECO:0007669"/>
    <property type="project" value="UniProtKB-KW"/>
</dbReference>
<feature type="domain" description="Peptidase M28" evidence="21">
    <location>
        <begin position="248"/>
        <end position="436"/>
    </location>
</feature>
<protein>
    <recommendedName>
        <fullName evidence="6">Vacuolar membrane protease</fullName>
    </recommendedName>
    <alternativeName>
        <fullName evidence="18">FXNA-related family protease 1</fullName>
    </alternativeName>
</protein>
<comment type="similarity">
    <text evidence="5">Belongs to the peptidase M28 family.</text>
</comment>
<reference evidence="23" key="2">
    <citation type="submission" date="2014-06" db="EMBL/GenBank/DDBJ databases">
        <authorList>
            <person name="Genoscope - CEA"/>
        </authorList>
    </citation>
    <scope>NUCLEOTIDE SEQUENCE</scope>
</reference>
<evidence type="ECO:0000256" key="19">
    <source>
        <dbReference type="SAM" id="MobiDB-lite"/>
    </source>
</evidence>
<sequence>MYLYYYLRIDFVYLSYYYFIYLLCSCNNFSWLFCLLFTFVVVFGKKSHRLVLLPSLVPSGKEVINNKTQQLARNQLTLSTMRKRHPKAASDSSSEPSSSTHQTDNNNDVLLDKKVVDVRRSGKTWFSVLILIIYSSWAVYNHQHGNLPRPLTAKQAGKRGFSEIQAMKHVAALTQFGPHPVSSDALVHALEYVLGEVEKVKETAHFDVDVNVDFFESKSGVNRLVGGLFKGKSLVYSDISHIVVRIMPKYESEAGENAILVSSHIDTVFSTGGAGDCSSCVAVMLELARSVSQSAHGFKNSVIFLFNTGEEEGLNGAHSFITQHPWSSTVRLAVDLEAMGAGGKSAIFQAGPSPWAIENFALAAKYPSGQIMGQDLFTSGVIKSATDFQVYKEVAGLSGLDFAFADNTAVYHTKNDKIELIKPGSLQHLGENMLAFLIRVGSSSDLPKDKTLQTSSSDAAIYFDILGKYMVVYRQNFATMMYVSVIMQSMLIWVMSCLMGGYPALVSVMLSCLSFILAWIFSVAFSVAVAFILPWISSSPVPYASYPLMTIGLFVSPAVLGSISGQHLAFSFLRKKPSNRNSNNMELSPRLRDNLAKLEAERWLFKAGFIQWFVLLVFGTYYKLGSTYLALVWLVPPAFSYGLLEATLTPIRFPKPLKLATLAISLAVPILVSAGGFIRLAGTLIGMLIRFDRNPGGTPEWLGNVVVAVVIATFVSLTMVYLLAYIHLSGSKRSIVTALCIITALSLALVASGFLPAFTEDTARAVNVVHVVDTSGEEQASFISLFSNTPGNLNVEAEQIKEGFRCGRDNKVDFVSFETKYSCVSKKDAEVGWDKSDVPVLRVVNEEKGRGDDERRIIAVSMETGGSSRWILGIDMEVVEDFTLQVGEEEGDEELMIGRGEKSSGQEGWHQIQFSGGKKAPTKFVLKLYEKKGDERKKKMQRPVLKLRTDFDRITPQVQRVLERLPTYCSQFGKSTSPFTLAFLASLPYTK</sequence>
<evidence type="ECO:0000256" key="3">
    <source>
        <dbReference type="ARBA" id="ARBA00004128"/>
    </source>
</evidence>
<evidence type="ECO:0000313" key="24">
    <source>
        <dbReference type="Proteomes" id="UP000028999"/>
    </source>
</evidence>
<evidence type="ECO:0000256" key="8">
    <source>
        <dbReference type="ARBA" id="ARBA00022670"/>
    </source>
</evidence>
<keyword evidence="9 20" id="KW-0812">Transmembrane</keyword>
<keyword evidence="14 20" id="KW-1133">Transmembrane helix</keyword>
<evidence type="ECO:0000256" key="2">
    <source>
        <dbReference type="ARBA" id="ARBA00003273"/>
    </source>
</evidence>
<keyword evidence="17" id="KW-0325">Glycoprotein</keyword>
<dbReference type="OMA" id="CGRHNAI"/>
<dbReference type="EMBL" id="LK032137">
    <property type="protein sequence ID" value="CDY22898.1"/>
    <property type="molecule type" value="Genomic_DNA"/>
</dbReference>
<gene>
    <name evidence="23" type="primary">BnaA01g18360D</name>
    <name evidence="22" type="ORF">DARMORV10_A01P21720.1</name>
    <name evidence="23" type="ORF">GSBRNA2T00021265001</name>
</gene>
<reference evidence="23 24" key="1">
    <citation type="journal article" date="2014" name="Science">
        <title>Plant genetics. Early allopolyploid evolution in the post-Neolithic Brassica napus oilseed genome.</title>
        <authorList>
            <person name="Chalhoub B."/>
            <person name="Denoeud F."/>
            <person name="Liu S."/>
            <person name="Parkin I.A."/>
            <person name="Tang H."/>
            <person name="Wang X."/>
            <person name="Chiquet J."/>
            <person name="Belcram H."/>
            <person name="Tong C."/>
            <person name="Samans B."/>
            <person name="Correa M."/>
            <person name="Da Silva C."/>
            <person name="Just J."/>
            <person name="Falentin C."/>
            <person name="Koh C.S."/>
            <person name="Le Clainche I."/>
            <person name="Bernard M."/>
            <person name="Bento P."/>
            <person name="Noel B."/>
            <person name="Labadie K."/>
            <person name="Alberti A."/>
            <person name="Charles M."/>
            <person name="Arnaud D."/>
            <person name="Guo H."/>
            <person name="Daviaud C."/>
            <person name="Alamery S."/>
            <person name="Jabbari K."/>
            <person name="Zhao M."/>
            <person name="Edger P.P."/>
            <person name="Chelaifa H."/>
            <person name="Tack D."/>
            <person name="Lassalle G."/>
            <person name="Mestiri I."/>
            <person name="Schnel N."/>
            <person name="Le Paslier M.C."/>
            <person name="Fan G."/>
            <person name="Renault V."/>
            <person name="Bayer P.E."/>
            <person name="Golicz A.A."/>
            <person name="Manoli S."/>
            <person name="Lee T.H."/>
            <person name="Thi V.H."/>
            <person name="Chalabi S."/>
            <person name="Hu Q."/>
            <person name="Fan C."/>
            <person name="Tollenaere R."/>
            <person name="Lu Y."/>
            <person name="Battail C."/>
            <person name="Shen J."/>
            <person name="Sidebottom C.H."/>
            <person name="Wang X."/>
            <person name="Canaguier A."/>
            <person name="Chauveau A."/>
            <person name="Berard A."/>
            <person name="Deniot G."/>
            <person name="Guan M."/>
            <person name="Liu Z."/>
            <person name="Sun F."/>
            <person name="Lim Y.P."/>
            <person name="Lyons E."/>
            <person name="Town C.D."/>
            <person name="Bancroft I."/>
            <person name="Wang X."/>
            <person name="Meng J."/>
            <person name="Ma J."/>
            <person name="Pires J.C."/>
            <person name="King G.J."/>
            <person name="Brunel D."/>
            <person name="Delourme R."/>
            <person name="Renard M."/>
            <person name="Aury J.M."/>
            <person name="Adams K.L."/>
            <person name="Batley J."/>
            <person name="Snowdon R.J."/>
            <person name="Tost J."/>
            <person name="Edwards D."/>
            <person name="Zhou Y."/>
            <person name="Hua W."/>
            <person name="Sharpe A.G."/>
            <person name="Paterson A.H."/>
            <person name="Guan C."/>
            <person name="Wincker P."/>
        </authorList>
    </citation>
    <scope>NUCLEOTIDE SEQUENCE [LARGE SCALE GENOMIC DNA]</scope>
    <source>
        <strain evidence="24">cv. Darmor-bzh</strain>
    </source>
</reference>
<evidence type="ECO:0000256" key="16">
    <source>
        <dbReference type="ARBA" id="ARBA00023136"/>
    </source>
</evidence>
<keyword evidence="11" id="KW-0378">Hydrolase</keyword>
<dbReference type="Gramene" id="CDY22898">
    <property type="protein sequence ID" value="CDY22898"/>
    <property type="gene ID" value="GSBRNA2T00021265001"/>
</dbReference>
<organism evidence="23 24">
    <name type="scientific">Brassica napus</name>
    <name type="common">Rape</name>
    <dbReference type="NCBI Taxonomy" id="3708"/>
    <lineage>
        <taxon>Eukaryota</taxon>
        <taxon>Viridiplantae</taxon>
        <taxon>Streptophyta</taxon>
        <taxon>Embryophyta</taxon>
        <taxon>Tracheophyta</taxon>
        <taxon>Spermatophyta</taxon>
        <taxon>Magnoliopsida</taxon>
        <taxon>eudicotyledons</taxon>
        <taxon>Gunneridae</taxon>
        <taxon>Pentapetalae</taxon>
        <taxon>rosids</taxon>
        <taxon>malvids</taxon>
        <taxon>Brassicales</taxon>
        <taxon>Brassicaceae</taxon>
        <taxon>Brassiceae</taxon>
        <taxon>Brassica</taxon>
    </lineage>
</organism>
<keyword evidence="7" id="KW-0926">Vacuole</keyword>
<dbReference type="InterPro" id="IPR045175">
    <property type="entry name" value="M28_fam"/>
</dbReference>
<dbReference type="Proteomes" id="UP000028999">
    <property type="component" value="Unassembled WGS sequence"/>
</dbReference>
<evidence type="ECO:0000256" key="13">
    <source>
        <dbReference type="ARBA" id="ARBA00022833"/>
    </source>
</evidence>
<feature type="transmembrane region" description="Helical" evidence="20">
    <location>
        <begin position="660"/>
        <end position="689"/>
    </location>
</feature>
<feature type="transmembrane region" description="Helical" evidence="20">
    <location>
        <begin position="20"/>
        <end position="43"/>
    </location>
</feature>
<evidence type="ECO:0000256" key="15">
    <source>
        <dbReference type="ARBA" id="ARBA00023049"/>
    </source>
</evidence>
<evidence type="ECO:0000313" key="22">
    <source>
        <dbReference type="EMBL" id="CAF2150929.1"/>
    </source>
</evidence>
<dbReference type="Gene3D" id="3.40.630.10">
    <property type="entry name" value="Zn peptidases"/>
    <property type="match status" value="1"/>
</dbReference>
<dbReference type="AlphaFoldDB" id="A0A078GE33"/>
<evidence type="ECO:0000256" key="14">
    <source>
        <dbReference type="ARBA" id="ARBA00022989"/>
    </source>
</evidence>
<dbReference type="InterPro" id="IPR048024">
    <property type="entry name" value="Fxna-like_M28_dom"/>
</dbReference>
<dbReference type="CDD" id="cd03875">
    <property type="entry name" value="M28_Fxna_like"/>
    <property type="match status" value="1"/>
</dbReference>
<evidence type="ECO:0000313" key="23">
    <source>
        <dbReference type="EMBL" id="CDY22898.1"/>
    </source>
</evidence>
<feature type="transmembrane region" description="Helical" evidence="20">
    <location>
        <begin position="548"/>
        <end position="573"/>
    </location>
</feature>
<dbReference type="InterPro" id="IPR007484">
    <property type="entry name" value="Peptidase_M28"/>
</dbReference>
<feature type="transmembrane region" description="Helical" evidence="20">
    <location>
        <begin position="701"/>
        <end position="723"/>
    </location>
</feature>
<dbReference type="Proteomes" id="UP001295469">
    <property type="component" value="Chromosome A01"/>
</dbReference>
<dbReference type="GO" id="GO:0005774">
    <property type="term" value="C:vacuolar membrane"/>
    <property type="evidence" value="ECO:0007669"/>
    <property type="project" value="UniProtKB-SubCell"/>
</dbReference>
<accession>A0A078GE33</accession>
<evidence type="ECO:0000256" key="6">
    <source>
        <dbReference type="ARBA" id="ARBA00017435"/>
    </source>
</evidence>
<feature type="transmembrane region" description="Helical" evidence="20">
    <location>
        <begin position="735"/>
        <end position="758"/>
    </location>
</feature>
<comment type="cofactor">
    <cofactor evidence="1">
        <name>Zn(2+)</name>
        <dbReference type="ChEBI" id="CHEBI:29105"/>
    </cofactor>
</comment>
<evidence type="ECO:0000256" key="9">
    <source>
        <dbReference type="ARBA" id="ARBA00022692"/>
    </source>
</evidence>
<dbReference type="PaxDb" id="3708-A0A078GE33"/>
<comment type="function">
    <text evidence="2">May be involved in vacuolar sorting and osmoregulation.</text>
</comment>
<feature type="region of interest" description="Disordered" evidence="19">
    <location>
        <begin position="84"/>
        <end position="106"/>
    </location>
</feature>
<dbReference type="PANTHER" id="PTHR12147:SF58">
    <property type="entry name" value="VACUOLAR MEMBRANE PROTEASE"/>
    <property type="match status" value="1"/>
</dbReference>
<dbReference type="STRING" id="3708.A0A078GE33"/>
<dbReference type="SUPFAM" id="SSF53187">
    <property type="entry name" value="Zn-dependent exopeptidases"/>
    <property type="match status" value="1"/>
</dbReference>
<comment type="subcellular location">
    <subcellularLocation>
        <location evidence="4">Endoplasmic reticulum membrane</location>
        <topology evidence="4">Multi-pass membrane protein</topology>
    </subcellularLocation>
    <subcellularLocation>
        <location evidence="3">Vacuole membrane</location>
        <topology evidence="3">Multi-pass membrane protein</topology>
    </subcellularLocation>
</comment>
<evidence type="ECO:0000256" key="7">
    <source>
        <dbReference type="ARBA" id="ARBA00022554"/>
    </source>
</evidence>
<dbReference type="GO" id="GO:0008235">
    <property type="term" value="F:metalloexopeptidase activity"/>
    <property type="evidence" value="ECO:0007669"/>
    <property type="project" value="InterPro"/>
</dbReference>
<keyword evidence="12" id="KW-0256">Endoplasmic reticulum</keyword>
<dbReference type="GO" id="GO:0006508">
    <property type="term" value="P:proteolysis"/>
    <property type="evidence" value="ECO:0000318"/>
    <property type="project" value="GO_Central"/>
</dbReference>
<keyword evidence="8" id="KW-0645">Protease</keyword>
<keyword evidence="16 20" id="KW-0472">Membrane</keyword>
<evidence type="ECO:0000256" key="1">
    <source>
        <dbReference type="ARBA" id="ARBA00001947"/>
    </source>
</evidence>
<evidence type="ECO:0000256" key="4">
    <source>
        <dbReference type="ARBA" id="ARBA00004477"/>
    </source>
</evidence>
<dbReference type="FunFam" id="3.40.630.10:FF:000008">
    <property type="entry name" value="Endoplasmic reticulum metallopeptidase 1"/>
    <property type="match status" value="1"/>
</dbReference>
<evidence type="ECO:0000259" key="21">
    <source>
        <dbReference type="Pfam" id="PF04389"/>
    </source>
</evidence>
<evidence type="ECO:0000256" key="10">
    <source>
        <dbReference type="ARBA" id="ARBA00022723"/>
    </source>
</evidence>
<dbReference type="PANTHER" id="PTHR12147">
    <property type="entry name" value="METALLOPEPTIDASE M28 FAMILY MEMBER"/>
    <property type="match status" value="1"/>
</dbReference>
<keyword evidence="15" id="KW-0482">Metalloprotease</keyword>
<evidence type="ECO:0000256" key="11">
    <source>
        <dbReference type="ARBA" id="ARBA00022801"/>
    </source>
</evidence>
<dbReference type="EMBL" id="HG994355">
    <property type="protein sequence ID" value="CAF2150929.1"/>
    <property type="molecule type" value="Genomic_DNA"/>
</dbReference>
<keyword evidence="10" id="KW-0479">Metal-binding</keyword>
<reference evidence="22" key="3">
    <citation type="submission" date="2021-01" db="EMBL/GenBank/DDBJ databases">
        <authorList>
            <consortium name="Genoscope - CEA"/>
            <person name="William W."/>
        </authorList>
    </citation>
    <scope>NUCLEOTIDE SEQUENCE</scope>
</reference>
<evidence type="ECO:0000256" key="20">
    <source>
        <dbReference type="SAM" id="Phobius"/>
    </source>
</evidence>
<evidence type="ECO:0000256" key="17">
    <source>
        <dbReference type="ARBA" id="ARBA00023180"/>
    </source>
</evidence>
<keyword evidence="13" id="KW-0862">Zinc</keyword>
<evidence type="ECO:0000256" key="5">
    <source>
        <dbReference type="ARBA" id="ARBA00010918"/>
    </source>
</evidence>
<name>A0A078GE33_BRANA</name>